<comment type="caution">
    <text evidence="1">The sequence shown here is derived from an EMBL/GenBank/DDBJ whole genome shotgun (WGS) entry which is preliminary data.</text>
</comment>
<sequence>MFKTQIGLISTIDRLRLPAKQLSQVLTIIEREFDSAVITVTNTTNPSVLTLIQETTVNSFSVPRNGAANGRRIVVSKFLEVSRLSDKSLILHIDFDKLATMIIRKPDAFHHLITKMRLGISFDYACVNRSSENMQTYPKAWTDTETCTNKCAQAFFELSDFTDFTSGAAIIRQKFLSFISEASNAKMIDAEWPLIVKRHNGKIGSVETAGLPFTQLNREVTQKPLWQRYADRIKLVQQIIEPLTRE</sequence>
<proteinExistence type="predicted"/>
<protein>
    <recommendedName>
        <fullName evidence="3">Glycosyltransferase</fullName>
    </recommendedName>
</protein>
<dbReference type="EMBL" id="AZFF01000006">
    <property type="protein sequence ID" value="KRL55767.1"/>
    <property type="molecule type" value="Genomic_DNA"/>
</dbReference>
<reference evidence="1 2" key="1">
    <citation type="journal article" date="2015" name="Genome Announc.">
        <title>Expanding the biotechnology potential of lactobacilli through comparative genomics of 213 strains and associated genera.</title>
        <authorList>
            <person name="Sun Z."/>
            <person name="Harris H.M."/>
            <person name="McCann A."/>
            <person name="Guo C."/>
            <person name="Argimon S."/>
            <person name="Zhang W."/>
            <person name="Yang X."/>
            <person name="Jeffery I.B."/>
            <person name="Cooney J.C."/>
            <person name="Kagawa T.F."/>
            <person name="Liu W."/>
            <person name="Song Y."/>
            <person name="Salvetti E."/>
            <person name="Wrobel A."/>
            <person name="Rasinkangas P."/>
            <person name="Parkhill J."/>
            <person name="Rea M.C."/>
            <person name="O'Sullivan O."/>
            <person name="Ritari J."/>
            <person name="Douillard F.P."/>
            <person name="Paul Ross R."/>
            <person name="Yang R."/>
            <person name="Briner A.E."/>
            <person name="Felis G.E."/>
            <person name="de Vos W.M."/>
            <person name="Barrangou R."/>
            <person name="Klaenhammer T.R."/>
            <person name="Caufield P.W."/>
            <person name="Cui Y."/>
            <person name="Zhang H."/>
            <person name="O'Toole P.W."/>
        </authorList>
    </citation>
    <scope>NUCLEOTIDE SEQUENCE [LARGE SCALE GENOMIC DNA]</scope>
    <source>
        <strain evidence="1 2">DSM 15814</strain>
    </source>
</reference>
<keyword evidence="2" id="KW-1185">Reference proteome</keyword>
<name>A0A0R1RFV9_9LACO</name>
<evidence type="ECO:0000313" key="2">
    <source>
        <dbReference type="Proteomes" id="UP000051999"/>
    </source>
</evidence>
<gene>
    <name evidence="1" type="ORF">FD35_GL002297</name>
</gene>
<evidence type="ECO:0000313" key="1">
    <source>
        <dbReference type="EMBL" id="KRL55767.1"/>
    </source>
</evidence>
<organism evidence="1 2">
    <name type="scientific">Furfurilactobacillus rossiae DSM 15814</name>
    <dbReference type="NCBI Taxonomy" id="1114972"/>
    <lineage>
        <taxon>Bacteria</taxon>
        <taxon>Bacillati</taxon>
        <taxon>Bacillota</taxon>
        <taxon>Bacilli</taxon>
        <taxon>Lactobacillales</taxon>
        <taxon>Lactobacillaceae</taxon>
        <taxon>Furfurilactobacillus</taxon>
    </lineage>
</organism>
<dbReference type="Proteomes" id="UP000051999">
    <property type="component" value="Unassembled WGS sequence"/>
</dbReference>
<accession>A0A0R1RFV9</accession>
<evidence type="ECO:0008006" key="3">
    <source>
        <dbReference type="Google" id="ProtNLM"/>
    </source>
</evidence>
<dbReference type="PATRIC" id="fig|1114972.6.peg.2360"/>
<dbReference type="AlphaFoldDB" id="A0A0R1RFV9"/>
<dbReference type="OrthoDB" id="1902160at2"/>
<dbReference type="eggNOG" id="ENOG5032UJF">
    <property type="taxonomic scope" value="Bacteria"/>
</dbReference>
<dbReference type="RefSeq" id="WP_017261262.1">
    <property type="nucleotide sequence ID" value="NZ_AUAW01000024.1"/>
</dbReference>